<evidence type="ECO:0000313" key="3">
    <source>
        <dbReference type="EMBL" id="ACX74654.1"/>
    </source>
</evidence>
<evidence type="ECO:0000313" key="4">
    <source>
        <dbReference type="Proteomes" id="UP000001497"/>
    </source>
</evidence>
<dbReference type="InterPro" id="IPR058210">
    <property type="entry name" value="SACS/Nov_dom"/>
</dbReference>
<sequence>MLKRSSFSNYETNILSTIQLNLDNYKYGSGFTILKELIQNASDANATKIVIRSFTAVPNAHCPLLKRAGIVVYNNGKFDEDDAKNIAMFGGDNKKNDATTIGRYGFGLKSIYHLCDAFIYYGHKDKLINGLSPLKGKDDDGNSGEFADLTEDDEKALVEQFEKEQDGLSFFIPVDGKNKIGSEPVDPKHPFNRNEKGCSELIQNIILTFAILSKSSKGTKLKEFRYDLGDCNILLNVNENNCRLSLNFQDEIVVPFSSLRDVVGESIFANEEQKRVVNELARRLAKCDYEGSLKTKKKIVDFGKSINELAEERLRGTTVLQLLRIPRIVQDEKINLRLSFASYLPLPKQEKIGEIKRIDCDFNYAVIIHAPFAIDSGRKNIYKFDTICHHRVEMNDFENVEYSLDEEKPLHRWWNRILFQSILAPSLPSLLDKALKDGVLLEQDVKDVGKKLYDLLQQGEDGEKRRLEYVNAKNVFVRRINAGGVKEWILLQVERGGRYIHIPETDDSKLLNWLTKMAGSMDVLLLTDTVSTLPPTIKFDLNAFEQLLATIPSELFEDELIIEFLHKLILINGINKTRLHSDLNLKNCIRTAILRALANLGVAKVMTSINKIKDLCSVIEFYEIQNIDILDDEWTYLWEKDNPFILLPSQTLVHNNCNIEYDFDEFLYFLCICAEENKLSGKAQLSVIQAIAGDSIKSVLSKIERDYRSNLKVFKVQKIQYDRGKNILNNTIDFLDYNAVLKINLFREFDFSDSSHIICKLVKLIENENLYMVENADVNRSAFLNKFARSANKAGALDYLKEKYQQYLAISNDEDIRKDFLESIFDRNSLLENIRPEYSGIYTFLLMGFKETQSKICILKPNCSEVWKKIYEDCLKKDNKAIELLTLSENQKKFVENHNTLLKNITWLDNNECQEMLVHFSQGNNLDFMKTEYYQNESNRKQIFEVINEPKRNLYYRIPLHKNEKGEFVSFVPGSTWYNKHNIEFEVDVPSLEGKIIPCEKDDLLRSKQDSFFISDSDRNRYEILTQGAALREFLISYKFEPRILRNCCDWILERMQRYVTFSDKELSQIDSICWIPLKNSENLCSIKDILTTDRCSQESFAILKESLNFILLEDVDINDDKKKYITGFLKRRNLDLIDEINVRIQEKYSNYYFPIEDKDEKQRIFNLAINNLTQKNKILKIYAVIGSDSKLKISKEELLKNYCQLRIPGAFDYENGIELLNTLTENTRCEDDALKLFNHILKLIKDNPNFKLSDIRRFPNAENELEREWKLATELIAVPQCSDSHSIGQKLYKRDNLCSSETYDLISNYIPQNDMVQRLPKATDAEIKEVVDFWRQNCKQPKLVSLALYLMQGKFRRMAGALEDSILGKLDEFCRDEFTIPSSHVNKLFPTEESKRNRFRTFDEINVTANVISQSTNKAMSLAGTCEEFPINPKVTYDPNVNLDLISKTFNVRLLKSSGINTDESIKCLIETLLWNIYKIDVKKAFLLKNEFFKLIDETSQYTIKAAQKHIRREIFSTLHFLNVKHKEYKRLNNEINRLDNKDENSESESQKEWDLRNEMLETVIREPDLQRYIFDRVCHKIKEHQYFSSSILFELFQNADDCVNDFLKAPEDIALKYADKKKFEVHFDSIAKRLEIIHYGRKINQSFPEVDDDIANSFKRDLQNMLSIASSEKSQENGQTGKFGLGFKSVYTVCDEPVVRSGDLQFKIIAGIYPDENIEYDKTCDDCTKIELKCRDDIDVENDCFAEFEKCAAFLTVFSKQINKIYLLDKVIEPEYQNVCELSKSETAIKKVKLNGEVFLLVDHRDCEVPFKMLFKELDGILVNLTECDSWHPRVWHLTPLEASETLPFIINADFEIDTGRKNLAAGNKKNETLMKKIANCLFVILQEMISTSYSYQKYAYDIATLLLKTRNTNDKYFAPFAENILQKLFRQEKILVSGYGPVTKFEDRIRLFSVAASNYTDGDDSKLLNAFQNILAINKCDAFVMTHLASESYLSEFGSLIEINKMELADLFAEIKNKTLTVDLLDNIILIESILKPNVKPSFWEDFNKIDFNIKSSDGLVVAIRELYEVNGTSVWLAKEKIDLSYYTSNSIAFFEKNNLLNNLRTASNYWTPTPINVLSEPSQEENIYYSEDDLKNCRELTESELLQLLSEKESLVALYYEKLYSSDFFDHEKLRFRNSLILDESSDDLKMTKEWCILMLYGMCQSLPYYNHQEVSLKKAIQFLNENGFIDDFCNKVNLQDIRDQFNKETHSEECYLRPFEMMLRLRRFQKRFIDFYTVVRQLPLREHFENIAVLLYPSMDSELSGTDIDYATMNRSFKLGIHFVLRELLRSGFWVDGEDAVEPEKLEQIKLQTFMPRQKICKMLGLDCKNASSVRIFRKIGEMLPDHNTMDDTFDILFIEKEF</sequence>
<dbReference type="PANTHER" id="PTHR15600:SF42">
    <property type="entry name" value="SACSIN"/>
    <property type="match status" value="1"/>
</dbReference>
<organism evidence="3 4">
    <name type="scientific">Fibrobacter succinogenes (strain ATCC 19169 / S85)</name>
    <dbReference type="NCBI Taxonomy" id="59374"/>
    <lineage>
        <taxon>Bacteria</taxon>
        <taxon>Pseudomonadati</taxon>
        <taxon>Fibrobacterota</taxon>
        <taxon>Fibrobacteria</taxon>
        <taxon>Fibrobacterales</taxon>
        <taxon>Fibrobacteraceae</taxon>
        <taxon>Fibrobacter</taxon>
    </lineage>
</organism>
<dbReference type="Pfam" id="PF25794">
    <property type="entry name" value="SACS"/>
    <property type="match status" value="2"/>
</dbReference>
<dbReference type="Proteomes" id="UP000001497">
    <property type="component" value="Chromosome"/>
</dbReference>
<dbReference type="InterPro" id="IPR036890">
    <property type="entry name" value="HATPase_C_sf"/>
</dbReference>
<feature type="coiled-coil region" evidence="1">
    <location>
        <begin position="1523"/>
        <end position="1550"/>
    </location>
</feature>
<accession>A0ABM5LGJ0</accession>
<protein>
    <recommendedName>
        <fullName evidence="2">Sacsin/Nov domain-containing protein</fullName>
    </recommendedName>
</protein>
<dbReference type="EMBL" id="CP001792">
    <property type="protein sequence ID" value="ACX74654.1"/>
    <property type="molecule type" value="Genomic_DNA"/>
</dbReference>
<dbReference type="NCBIfam" id="NF047352">
    <property type="entry name" value="P_loop_sacsin"/>
    <property type="match status" value="1"/>
</dbReference>
<proteinExistence type="predicted"/>
<keyword evidence="1" id="KW-0175">Coiled coil</keyword>
<feature type="domain" description="Sacsin/Nov" evidence="2">
    <location>
        <begin position="1586"/>
        <end position="1738"/>
    </location>
</feature>
<dbReference type="RefSeq" id="WP_015731905.1">
    <property type="nucleotide sequence ID" value="NC_013410.1"/>
</dbReference>
<name>A0ABM5LGJ0_FIBSS</name>
<feature type="domain" description="Sacsin/Nov" evidence="2">
    <location>
        <begin position="17"/>
        <end position="117"/>
    </location>
</feature>
<reference evidence="3" key="1">
    <citation type="submission" date="2009-10" db="EMBL/GenBank/DDBJ databases">
        <title>Complete sequence of Fibrobacter succinogenes subsp. succinogenes S85.</title>
        <authorList>
            <consortium name="US DOE Joint Genome Institute"/>
            <person name="Lucas S."/>
            <person name="Copeland A."/>
            <person name="Lapidus A."/>
            <person name="Glavina del Rio T."/>
            <person name="Tice H."/>
            <person name="Bruce D."/>
            <person name="Goodwin L."/>
            <person name="Pitluck S."/>
            <person name="Chertkov O."/>
            <person name="Detter J.C."/>
            <person name="Han C."/>
            <person name="Tapia R."/>
            <person name="Larimer F."/>
            <person name="Land M."/>
            <person name="Hauser L."/>
            <person name="Kyrpides N."/>
            <person name="Mikhailova N."/>
            <person name="Weimer P.J."/>
            <person name="Stevenson D.M."/>
            <person name="Boyum J."/>
            <person name="Brumm P.I."/>
            <person name="Mead D."/>
        </authorList>
    </citation>
    <scope>NUCLEOTIDE SEQUENCE [LARGE SCALE GENOMIC DNA]</scope>
    <source>
        <strain evidence="3">S85</strain>
    </source>
</reference>
<dbReference type="SUPFAM" id="SSF55874">
    <property type="entry name" value="ATPase domain of HSP90 chaperone/DNA topoisomerase II/histidine kinase"/>
    <property type="match status" value="2"/>
</dbReference>
<keyword evidence="4" id="KW-1185">Reference proteome</keyword>
<evidence type="ECO:0000256" key="1">
    <source>
        <dbReference type="SAM" id="Coils"/>
    </source>
</evidence>
<gene>
    <name evidence="3" type="ordered locus">Fisuc_1049</name>
</gene>
<evidence type="ECO:0000259" key="2">
    <source>
        <dbReference type="Pfam" id="PF25794"/>
    </source>
</evidence>
<dbReference type="Gene3D" id="3.30.565.10">
    <property type="entry name" value="Histidine kinase-like ATPase, C-terminal domain"/>
    <property type="match status" value="2"/>
</dbReference>
<dbReference type="PANTHER" id="PTHR15600">
    <property type="entry name" value="SACSIN"/>
    <property type="match status" value="1"/>
</dbReference>
<dbReference type="InterPro" id="IPR052972">
    <property type="entry name" value="Sacsin_chaperone_reg"/>
</dbReference>